<name>A0A392V1H4_9FABA</name>
<comment type="caution">
    <text evidence="1">The sequence shown here is derived from an EMBL/GenBank/DDBJ whole genome shotgun (WGS) entry which is preliminary data.</text>
</comment>
<reference evidence="1 2" key="1">
    <citation type="journal article" date="2018" name="Front. Plant Sci.">
        <title>Red Clover (Trifolium pratense) and Zigzag Clover (T. medium) - A Picture of Genomic Similarities and Differences.</title>
        <authorList>
            <person name="Dluhosova J."/>
            <person name="Istvanek J."/>
            <person name="Nedelnik J."/>
            <person name="Repkova J."/>
        </authorList>
    </citation>
    <scope>NUCLEOTIDE SEQUENCE [LARGE SCALE GENOMIC DNA]</scope>
    <source>
        <strain evidence="2">cv. 10/8</strain>
        <tissue evidence="1">Leaf</tissue>
    </source>
</reference>
<organism evidence="1 2">
    <name type="scientific">Trifolium medium</name>
    <dbReference type="NCBI Taxonomy" id="97028"/>
    <lineage>
        <taxon>Eukaryota</taxon>
        <taxon>Viridiplantae</taxon>
        <taxon>Streptophyta</taxon>
        <taxon>Embryophyta</taxon>
        <taxon>Tracheophyta</taxon>
        <taxon>Spermatophyta</taxon>
        <taxon>Magnoliopsida</taxon>
        <taxon>eudicotyledons</taxon>
        <taxon>Gunneridae</taxon>
        <taxon>Pentapetalae</taxon>
        <taxon>rosids</taxon>
        <taxon>fabids</taxon>
        <taxon>Fabales</taxon>
        <taxon>Fabaceae</taxon>
        <taxon>Papilionoideae</taxon>
        <taxon>50 kb inversion clade</taxon>
        <taxon>NPAAA clade</taxon>
        <taxon>Hologalegina</taxon>
        <taxon>IRL clade</taxon>
        <taxon>Trifolieae</taxon>
        <taxon>Trifolium</taxon>
    </lineage>
</organism>
<accession>A0A392V1H4</accession>
<dbReference type="EMBL" id="LXQA011015603">
    <property type="protein sequence ID" value="MCI81293.1"/>
    <property type="molecule type" value="Genomic_DNA"/>
</dbReference>
<protein>
    <submittedName>
        <fullName evidence="1">GDSL esterase/lipase 1-like</fullName>
    </submittedName>
</protein>
<proteinExistence type="predicted"/>
<evidence type="ECO:0000313" key="2">
    <source>
        <dbReference type="Proteomes" id="UP000265520"/>
    </source>
</evidence>
<feature type="non-terminal residue" evidence="1">
    <location>
        <position position="61"/>
    </location>
</feature>
<evidence type="ECO:0000313" key="1">
    <source>
        <dbReference type="EMBL" id="MCI81293.1"/>
    </source>
</evidence>
<keyword evidence="2" id="KW-1185">Reference proteome</keyword>
<sequence length="61" mass="6616">MGNAKPVSIPLASHFRLSKEQSPQIEEEKELMAKTPYASVIGSLMYAMVCTRPDIGHAVGV</sequence>
<dbReference type="Proteomes" id="UP000265520">
    <property type="component" value="Unassembled WGS sequence"/>
</dbReference>
<dbReference type="AlphaFoldDB" id="A0A392V1H4"/>